<evidence type="ECO:0000313" key="6">
    <source>
        <dbReference type="Proteomes" id="UP000887458"/>
    </source>
</evidence>
<dbReference type="EMBL" id="NJHN03000011">
    <property type="protein sequence ID" value="KAH9426369.1"/>
    <property type="molecule type" value="Genomic_DNA"/>
</dbReference>
<feature type="region of interest" description="Disordered" evidence="3">
    <location>
        <begin position="226"/>
        <end position="304"/>
    </location>
</feature>
<feature type="domain" description="SH3" evidence="4">
    <location>
        <begin position="749"/>
        <end position="834"/>
    </location>
</feature>
<reference evidence="5 6" key="1">
    <citation type="journal article" date="2018" name="J. Allergy Clin. Immunol.">
        <title>High-quality assembly of Dermatophagoides pteronyssinus genome and transcriptome reveals a wide range of novel allergens.</title>
        <authorList>
            <person name="Liu X.Y."/>
            <person name="Yang K.Y."/>
            <person name="Wang M.Q."/>
            <person name="Kwok J.S."/>
            <person name="Zeng X."/>
            <person name="Yang Z."/>
            <person name="Xiao X.J."/>
            <person name="Lau C.P."/>
            <person name="Li Y."/>
            <person name="Huang Z.M."/>
            <person name="Ba J.G."/>
            <person name="Yim A.K."/>
            <person name="Ouyang C.Y."/>
            <person name="Ngai S.M."/>
            <person name="Chan T.F."/>
            <person name="Leung E.L."/>
            <person name="Liu L."/>
            <person name="Liu Z.G."/>
            <person name="Tsui S.K."/>
        </authorList>
    </citation>
    <scope>NUCLEOTIDE SEQUENCE [LARGE SCALE GENOMIC DNA]</scope>
    <source>
        <strain evidence="5">Derp</strain>
    </source>
</reference>
<feature type="region of interest" description="Disordered" evidence="3">
    <location>
        <begin position="1"/>
        <end position="34"/>
    </location>
</feature>
<comment type="caution">
    <text evidence="5">The sequence shown here is derived from an EMBL/GenBank/DDBJ whole genome shotgun (WGS) entry which is preliminary data.</text>
</comment>
<feature type="region of interest" description="Disordered" evidence="3">
    <location>
        <begin position="510"/>
        <end position="565"/>
    </location>
</feature>
<name>A0ABQ8JUQ7_DERPT</name>
<keyword evidence="6" id="KW-1185">Reference proteome</keyword>
<feature type="compositionally biased region" description="Polar residues" evidence="3">
    <location>
        <begin position="271"/>
        <end position="287"/>
    </location>
</feature>
<proteinExistence type="predicted"/>
<dbReference type="Proteomes" id="UP000887458">
    <property type="component" value="Unassembled WGS sequence"/>
</dbReference>
<dbReference type="PRINTS" id="PR00452">
    <property type="entry name" value="SH3DOMAIN"/>
</dbReference>
<gene>
    <name evidence="5" type="primary">SORBS1</name>
    <name evidence="5" type="ORF">DERP_010937</name>
</gene>
<dbReference type="InterPro" id="IPR001452">
    <property type="entry name" value="SH3_domain"/>
</dbReference>
<dbReference type="InterPro" id="IPR036028">
    <property type="entry name" value="SH3-like_dom_sf"/>
</dbReference>
<dbReference type="Gene3D" id="2.30.30.40">
    <property type="entry name" value="SH3 Domains"/>
    <property type="match status" value="3"/>
</dbReference>
<sequence>MIQQNPIIQQQQQVKNRYLSPPTPPLPQPMITNGDSEKILSTTTTAQQPLMMNAATAKSQQQDVSFQIFNIKRLDYLRNMIQTEQPKQQQQQSSCDSTLMNKSERYKAFIRDMQNEMQLQTSSSGDGRNNKSFSSPITTIDNQQQTICVKVKQPRFKGTDYHLTIDNKPIHQSQQSTNIGHIEDYEPGIRNSIFEREKQMFYNDIFNYIDSIFAEVLATTAVSANQKLQSKLRKRAQSLSRMSSIRKRSIDSRHPHSQHHPHQKQQQQQPGYSGTQKLSSRSLPSLMSEQQQQPEQQQQSPKMATKMEKKYYFHENCVFNQLTSSPPTTVTTIAPGLNQPHNIGSSGGGSGYDSDSTYILLDQTTDTDSGIDFNLSRKSDNDGDNGDDDWQNLDEWQTQITNDFDYIYDTLRSVSNNRPLSSTKKLDKKSKSVAFEAVDEVQLIEPDPESDEFYDDDDEDEDITMFDDNDQEAEYSYGGLLRPGSHRPDDKAHSFEHFLNTQPDLIDKVSRLKSDDPSNSVRMMNKSKTSRKSRSKSPKICRNNAGRTPPILRNDNLTSDSELESSTDHYPMMKKIISPDNIQQQFTSPPKLSSAVPKSYFHSPNIFIDDPATANAAAVEIDPIHSPVRNNAMRLPQQQPSGSTAPTTERLNIHYRISGGSGSIDDDSFHSLNSPNRSYARHYTGPCGGPLPGSQSIKPATTSTDNTTYSLQRHHYMPQPMSPPVVALDRYDRRLLYSTPTSTSTKEPTTGKMAKVLYDFQAMARNELAVKKGDLVTIRKLINQQWMEVEDCSSGLVGEKLTLLRRVDENWYEGMNERQHVGIFPVSYVEVMKQVANGKFSTRSEPSGSTISNSTGVGGGYEVGGNSGGSSNYSSTSNIMHQIRRAPDASRSQPGANVERFCLPKPKIYRVLYPYQPQQPDELELQYGDLLTVTIKCDDGWFLGRSTLTGKFGTFPGNYVEQT</sequence>
<evidence type="ECO:0000259" key="4">
    <source>
        <dbReference type="PROSITE" id="PS50002"/>
    </source>
</evidence>
<organism evidence="5 6">
    <name type="scientific">Dermatophagoides pteronyssinus</name>
    <name type="common">European house dust mite</name>
    <dbReference type="NCBI Taxonomy" id="6956"/>
    <lineage>
        <taxon>Eukaryota</taxon>
        <taxon>Metazoa</taxon>
        <taxon>Ecdysozoa</taxon>
        <taxon>Arthropoda</taxon>
        <taxon>Chelicerata</taxon>
        <taxon>Arachnida</taxon>
        <taxon>Acari</taxon>
        <taxon>Acariformes</taxon>
        <taxon>Sarcoptiformes</taxon>
        <taxon>Astigmata</taxon>
        <taxon>Psoroptidia</taxon>
        <taxon>Analgoidea</taxon>
        <taxon>Pyroglyphidae</taxon>
        <taxon>Dermatophagoidinae</taxon>
        <taxon>Dermatophagoides</taxon>
    </lineage>
</organism>
<dbReference type="PANTHER" id="PTHR14167">
    <property type="entry name" value="SH3 DOMAIN-CONTAINING"/>
    <property type="match status" value="1"/>
</dbReference>
<protein>
    <submittedName>
        <fullName evidence="5">Sorbin and SH3 domain-containing protein 1</fullName>
    </submittedName>
</protein>
<feature type="region of interest" description="Disordered" evidence="3">
    <location>
        <begin position="369"/>
        <end position="389"/>
    </location>
</feature>
<dbReference type="Pfam" id="PF14604">
    <property type="entry name" value="SH3_9"/>
    <property type="match status" value="1"/>
</dbReference>
<dbReference type="SMART" id="SM00326">
    <property type="entry name" value="SH3"/>
    <property type="match status" value="2"/>
</dbReference>
<dbReference type="PANTHER" id="PTHR14167:SF116">
    <property type="entry name" value="CAP, ISOFORM AC"/>
    <property type="match status" value="1"/>
</dbReference>
<feature type="compositionally biased region" description="Polar residues" evidence="3">
    <location>
        <begin position="840"/>
        <end position="852"/>
    </location>
</feature>
<feature type="compositionally biased region" description="Basic residues" evidence="3">
    <location>
        <begin position="528"/>
        <end position="539"/>
    </location>
</feature>
<accession>A0ABQ8JUQ7</accession>
<feature type="compositionally biased region" description="Low complexity" evidence="3">
    <location>
        <begin position="288"/>
        <end position="301"/>
    </location>
</feature>
<feature type="region of interest" description="Disordered" evidence="3">
    <location>
        <begin position="330"/>
        <end position="356"/>
    </location>
</feature>
<dbReference type="SUPFAM" id="SSF50044">
    <property type="entry name" value="SH3-domain"/>
    <property type="match status" value="3"/>
</dbReference>
<dbReference type="Pfam" id="PF00018">
    <property type="entry name" value="SH3_1"/>
    <property type="match status" value="1"/>
</dbReference>
<reference evidence="5 6" key="2">
    <citation type="journal article" date="2022" name="Mol. Biol. Evol.">
        <title>Comparative Genomics Reveals Insights into the Divergent Evolution of Astigmatic Mites and Household Pest Adaptations.</title>
        <authorList>
            <person name="Xiong Q."/>
            <person name="Wan A.T."/>
            <person name="Liu X."/>
            <person name="Fung C.S."/>
            <person name="Xiao X."/>
            <person name="Malainual N."/>
            <person name="Hou J."/>
            <person name="Wang L."/>
            <person name="Wang M."/>
            <person name="Yang K.Y."/>
            <person name="Cui Y."/>
            <person name="Leung E.L."/>
            <person name="Nong W."/>
            <person name="Shin S.K."/>
            <person name="Au S.W."/>
            <person name="Jeong K.Y."/>
            <person name="Chew F.T."/>
            <person name="Hui J.H."/>
            <person name="Leung T.F."/>
            <person name="Tungtrongchitr A."/>
            <person name="Zhong N."/>
            <person name="Liu Z."/>
            <person name="Tsui S.K."/>
        </authorList>
    </citation>
    <scope>NUCLEOTIDE SEQUENCE [LARGE SCALE GENOMIC DNA]</scope>
    <source>
        <strain evidence="5">Derp</strain>
    </source>
</reference>
<dbReference type="InterPro" id="IPR050384">
    <property type="entry name" value="Endophilin_SH3RF"/>
</dbReference>
<feature type="region of interest" description="Disordered" evidence="3">
    <location>
        <begin position="840"/>
        <end position="876"/>
    </location>
</feature>
<evidence type="ECO:0000256" key="3">
    <source>
        <dbReference type="SAM" id="MobiDB-lite"/>
    </source>
</evidence>
<feature type="compositionally biased region" description="Gly residues" evidence="3">
    <location>
        <begin position="856"/>
        <end position="868"/>
    </location>
</feature>
<dbReference type="PROSITE" id="PS50002">
    <property type="entry name" value="SH3"/>
    <property type="match status" value="2"/>
</dbReference>
<feature type="domain" description="SH3" evidence="4">
    <location>
        <begin position="904"/>
        <end position="963"/>
    </location>
</feature>
<evidence type="ECO:0000313" key="5">
    <source>
        <dbReference type="EMBL" id="KAH9426369.1"/>
    </source>
</evidence>
<feature type="compositionally biased region" description="Low complexity" evidence="3">
    <location>
        <begin position="1"/>
        <end position="13"/>
    </location>
</feature>
<evidence type="ECO:0000256" key="1">
    <source>
        <dbReference type="ARBA" id="ARBA00022443"/>
    </source>
</evidence>
<keyword evidence="1 2" id="KW-0728">SH3 domain</keyword>
<evidence type="ECO:0000256" key="2">
    <source>
        <dbReference type="PROSITE-ProRule" id="PRU00192"/>
    </source>
</evidence>